<reference evidence="1 2" key="1">
    <citation type="submission" date="2024-07" db="EMBL/GenBank/DDBJ databases">
        <title>Section-level genome sequencing and comparative genomics of Aspergillus sections Usti and Cavernicolus.</title>
        <authorList>
            <consortium name="Lawrence Berkeley National Laboratory"/>
            <person name="Nybo J.L."/>
            <person name="Vesth T.C."/>
            <person name="Theobald S."/>
            <person name="Frisvad J.C."/>
            <person name="Larsen T.O."/>
            <person name="Kjaerboelling I."/>
            <person name="Rothschild-Mancinelli K."/>
            <person name="Lyhne E.K."/>
            <person name="Kogle M.E."/>
            <person name="Barry K."/>
            <person name="Clum A."/>
            <person name="Na H."/>
            <person name="Ledsgaard L."/>
            <person name="Lin J."/>
            <person name="Lipzen A."/>
            <person name="Kuo A."/>
            <person name="Riley R."/>
            <person name="Mondo S."/>
            <person name="Labutti K."/>
            <person name="Haridas S."/>
            <person name="Pangalinan J."/>
            <person name="Salamov A.A."/>
            <person name="Simmons B.A."/>
            <person name="Magnuson J.K."/>
            <person name="Chen J."/>
            <person name="Drula E."/>
            <person name="Henrissat B."/>
            <person name="Wiebenga A."/>
            <person name="Lubbers R.J."/>
            <person name="Gomes A.C."/>
            <person name="Macurrencykelacurrency M.R."/>
            <person name="Stajich J."/>
            <person name="Grigoriev I.V."/>
            <person name="Mortensen U.H."/>
            <person name="De Vries R.P."/>
            <person name="Baker S.E."/>
            <person name="Andersen M.R."/>
        </authorList>
    </citation>
    <scope>NUCLEOTIDE SEQUENCE [LARGE SCALE GENOMIC DNA]</scope>
    <source>
        <strain evidence="1 2">CBS 449.75</strain>
    </source>
</reference>
<evidence type="ECO:0000313" key="2">
    <source>
        <dbReference type="Proteomes" id="UP001610432"/>
    </source>
</evidence>
<accession>A0ABR4LWY2</accession>
<protein>
    <submittedName>
        <fullName evidence="1">Uncharacterized protein</fullName>
    </submittedName>
</protein>
<dbReference type="EMBL" id="JBFXLQ010000011">
    <property type="protein sequence ID" value="KAL2869046.1"/>
    <property type="molecule type" value="Genomic_DNA"/>
</dbReference>
<keyword evidence="2" id="KW-1185">Reference proteome</keyword>
<organism evidence="1 2">
    <name type="scientific">Aspergillus lucknowensis</name>
    <dbReference type="NCBI Taxonomy" id="176173"/>
    <lineage>
        <taxon>Eukaryota</taxon>
        <taxon>Fungi</taxon>
        <taxon>Dikarya</taxon>
        <taxon>Ascomycota</taxon>
        <taxon>Pezizomycotina</taxon>
        <taxon>Eurotiomycetes</taxon>
        <taxon>Eurotiomycetidae</taxon>
        <taxon>Eurotiales</taxon>
        <taxon>Aspergillaceae</taxon>
        <taxon>Aspergillus</taxon>
        <taxon>Aspergillus subgen. Nidulantes</taxon>
    </lineage>
</organism>
<evidence type="ECO:0000313" key="1">
    <source>
        <dbReference type="EMBL" id="KAL2869046.1"/>
    </source>
</evidence>
<proteinExistence type="predicted"/>
<name>A0ABR4LWY2_9EURO</name>
<comment type="caution">
    <text evidence="1">The sequence shown here is derived from an EMBL/GenBank/DDBJ whole genome shotgun (WGS) entry which is preliminary data.</text>
</comment>
<sequence length="188" mass="21042">MTHNTTHSTELITVGINIFVAIQYQGYTQFEQEISKVWVGKIQELLHGDLRDRAMQSFVAGCLNEISYRLKCGDLPRVSRHITTISSMAELGDEEFVEAWAVITGSIIHGLMAPGVGEGLQQVLGEWMSDLTPWRLQVLAEFLRQAKEDQTSLPPFIAVIGPRVLEEITKRGLRGGLKMEDFCIRAKA</sequence>
<dbReference type="Proteomes" id="UP001610432">
    <property type="component" value="Unassembled WGS sequence"/>
</dbReference>
<dbReference type="GeneID" id="98143748"/>
<dbReference type="RefSeq" id="XP_070888025.1">
    <property type="nucleotide sequence ID" value="XM_071028676.1"/>
</dbReference>
<gene>
    <name evidence="1" type="ORF">BJX67DRAFT_348662</name>
</gene>